<evidence type="ECO:0000313" key="3">
    <source>
        <dbReference type="EMBL" id="ODQ78617.1"/>
    </source>
</evidence>
<evidence type="ECO:0000256" key="1">
    <source>
        <dbReference type="SAM" id="MobiDB-lite"/>
    </source>
</evidence>
<dbReference type="AlphaFoldDB" id="A0A1E3QNQ6"/>
<dbReference type="RefSeq" id="XP_018983945.1">
    <property type="nucleotide sequence ID" value="XM_019127231.1"/>
</dbReference>
<dbReference type="EMBL" id="KV454434">
    <property type="protein sequence ID" value="ODQ78617.1"/>
    <property type="molecule type" value="Genomic_DNA"/>
</dbReference>
<feature type="non-terminal residue" evidence="3">
    <location>
        <position position="303"/>
    </location>
</feature>
<organism evidence="3 4">
    <name type="scientific">Babjeviella inositovora NRRL Y-12698</name>
    <dbReference type="NCBI Taxonomy" id="984486"/>
    <lineage>
        <taxon>Eukaryota</taxon>
        <taxon>Fungi</taxon>
        <taxon>Dikarya</taxon>
        <taxon>Ascomycota</taxon>
        <taxon>Saccharomycotina</taxon>
        <taxon>Pichiomycetes</taxon>
        <taxon>Serinales incertae sedis</taxon>
        <taxon>Babjeviella</taxon>
    </lineage>
</organism>
<feature type="chain" id="PRO_5009134372" description="C2H2-type domain-containing protein" evidence="2">
    <location>
        <begin position="20"/>
        <end position="303"/>
    </location>
</feature>
<keyword evidence="2" id="KW-0732">Signal</keyword>
<dbReference type="GeneID" id="30145084"/>
<feature type="compositionally biased region" description="Low complexity" evidence="1">
    <location>
        <begin position="216"/>
        <end position="303"/>
    </location>
</feature>
<reference evidence="4" key="1">
    <citation type="submission" date="2016-05" db="EMBL/GenBank/DDBJ databases">
        <title>Comparative genomics of biotechnologically important yeasts.</title>
        <authorList>
            <consortium name="DOE Joint Genome Institute"/>
            <person name="Riley R."/>
            <person name="Haridas S."/>
            <person name="Wolfe K.H."/>
            <person name="Lopes M.R."/>
            <person name="Hittinger C.T."/>
            <person name="Goker M."/>
            <person name="Salamov A."/>
            <person name="Wisecaver J."/>
            <person name="Long T.M."/>
            <person name="Aerts A.L."/>
            <person name="Barry K."/>
            <person name="Choi C."/>
            <person name="Clum A."/>
            <person name="Coughlan A.Y."/>
            <person name="Deshpande S."/>
            <person name="Douglass A.P."/>
            <person name="Hanson S.J."/>
            <person name="Klenk H.-P."/>
            <person name="Labutti K."/>
            <person name="Lapidus A."/>
            <person name="Lindquist E."/>
            <person name="Lipzen A."/>
            <person name="Meier-Kolthoff J.P."/>
            <person name="Ohm R.A."/>
            <person name="Otillar R.P."/>
            <person name="Pangilinan J."/>
            <person name="Peng Y."/>
            <person name="Rokas A."/>
            <person name="Rosa C.A."/>
            <person name="Scheuner C."/>
            <person name="Sibirny A.A."/>
            <person name="Slot J.C."/>
            <person name="Stielow J.B."/>
            <person name="Sun H."/>
            <person name="Kurtzman C.P."/>
            <person name="Blackwell M."/>
            <person name="Grigoriev I.V."/>
            <person name="Jeffries T.W."/>
        </authorList>
    </citation>
    <scope>NUCLEOTIDE SEQUENCE [LARGE SCALE GENOMIC DNA]</scope>
    <source>
        <strain evidence="4">NRRL Y-12698</strain>
    </source>
</reference>
<proteinExistence type="predicted"/>
<feature type="signal peptide" evidence="2">
    <location>
        <begin position="1"/>
        <end position="19"/>
    </location>
</feature>
<feature type="region of interest" description="Disordered" evidence="1">
    <location>
        <begin position="167"/>
        <end position="303"/>
    </location>
</feature>
<gene>
    <name evidence="3" type="ORF">BABINDRAFT_151259</name>
</gene>
<accession>A0A1E3QNQ6</accession>
<protein>
    <recommendedName>
        <fullName evidence="5">C2H2-type domain-containing protein</fullName>
    </recommendedName>
</protein>
<sequence length="303" mass="29908">MKSSIVLLSTALAAGTAMAAPHFGKPKPITKVSTSVVQVDTCEPATFTSEFPSTSGLITSCTPCTVEQHFTTESLEFFSGKSHGKHKTHTRIVTRHKPTQCCLTYTTTEDIFGKQRHDQLHKRGGNVVWVTSTITLMYCSSSAPETSKSAPSSSRSTIVVTSTVTSSTCLTSSQPESSSAPESSSSPASSTTASSSSVPSQSVGASSFFPSLSTGSAPASSGAESSAPASSAPASSGAESSAPASSAPSSGAESSAPASSAPSSGAESSAPASSAPSSGAESSAPASSAPSSGAESSAPASSA</sequence>
<evidence type="ECO:0008006" key="5">
    <source>
        <dbReference type="Google" id="ProtNLM"/>
    </source>
</evidence>
<keyword evidence="4" id="KW-1185">Reference proteome</keyword>
<dbReference type="Proteomes" id="UP000094336">
    <property type="component" value="Unassembled WGS sequence"/>
</dbReference>
<evidence type="ECO:0000313" key="4">
    <source>
        <dbReference type="Proteomes" id="UP000094336"/>
    </source>
</evidence>
<evidence type="ECO:0000256" key="2">
    <source>
        <dbReference type="SAM" id="SignalP"/>
    </source>
</evidence>
<name>A0A1E3QNQ6_9ASCO</name>
<feature type="compositionally biased region" description="Low complexity" evidence="1">
    <location>
        <begin position="167"/>
        <end position="207"/>
    </location>
</feature>